<reference evidence="2 4" key="2">
    <citation type="submission" date="2020-02" db="EMBL/GenBank/DDBJ databases">
        <title>Genome sequence of Parvularcula flava strain NH6-79.</title>
        <authorList>
            <person name="Abdul Karim M.H."/>
            <person name="Lam M.Q."/>
            <person name="Chen S.J."/>
            <person name="Yahya A."/>
            <person name="Shahir S."/>
            <person name="Shamsir M.S."/>
            <person name="Chong C.S."/>
        </authorList>
    </citation>
    <scope>NUCLEOTIDE SEQUENCE [LARGE SCALE GENOMIC DNA]</scope>
    <source>
        <strain evidence="2 4">NH6-79</strain>
    </source>
</reference>
<evidence type="ECO:0000313" key="2">
    <source>
        <dbReference type="EMBL" id="NHK27828.1"/>
    </source>
</evidence>
<dbReference type="Proteomes" id="UP000621856">
    <property type="component" value="Unassembled WGS sequence"/>
</dbReference>
<keyword evidence="4" id="KW-1185">Reference proteome</keyword>
<evidence type="ECO:0000313" key="4">
    <source>
        <dbReference type="Proteomes" id="UP000818603"/>
    </source>
</evidence>
<proteinExistence type="predicted"/>
<reference evidence="1" key="1">
    <citation type="journal article" date="2014" name="Int. J. Syst. Evol. Microbiol.">
        <title>Complete genome sequence of Corynebacterium casei LMG S-19264T (=DSM 44701T), isolated from a smear-ripened cheese.</title>
        <authorList>
            <consortium name="US DOE Joint Genome Institute (JGI-PGF)"/>
            <person name="Walter F."/>
            <person name="Albersmeier A."/>
            <person name="Kalinowski J."/>
            <person name="Ruckert C."/>
        </authorList>
    </citation>
    <scope>NUCLEOTIDE SEQUENCE</scope>
    <source>
        <strain evidence="1">CGMCC 1.14984</strain>
    </source>
</reference>
<comment type="caution">
    <text evidence="1">The sequence shown here is derived from an EMBL/GenBank/DDBJ whole genome shotgun (WGS) entry which is preliminary data.</text>
</comment>
<evidence type="ECO:0000313" key="3">
    <source>
        <dbReference type="Proteomes" id="UP000621856"/>
    </source>
</evidence>
<protein>
    <submittedName>
        <fullName evidence="1">Uncharacterized protein</fullName>
    </submittedName>
</protein>
<dbReference type="EMBL" id="VCJR02000001">
    <property type="protein sequence ID" value="NHK27828.1"/>
    <property type="molecule type" value="Genomic_DNA"/>
</dbReference>
<organism evidence="1 3">
    <name type="scientific">Aquisalinus luteolus</name>
    <dbReference type="NCBI Taxonomy" id="1566827"/>
    <lineage>
        <taxon>Bacteria</taxon>
        <taxon>Pseudomonadati</taxon>
        <taxon>Pseudomonadota</taxon>
        <taxon>Alphaproteobacteria</taxon>
        <taxon>Parvularculales</taxon>
        <taxon>Parvularculaceae</taxon>
        <taxon>Aquisalinus</taxon>
    </lineage>
</organism>
<accession>A0A8J3EPD2</accession>
<reference evidence="1" key="3">
    <citation type="submission" date="2020-09" db="EMBL/GenBank/DDBJ databases">
        <authorList>
            <person name="Sun Q."/>
            <person name="Zhou Y."/>
        </authorList>
    </citation>
    <scope>NUCLEOTIDE SEQUENCE</scope>
    <source>
        <strain evidence="1">CGMCC 1.14984</strain>
    </source>
</reference>
<sequence>MSIPFFSSSDRTKTQRSRFILHSLTIFLVAGGLSACASVKILPPETSVASSHQPASSGYSERQELVQAARQLESTPWPEVTEASLTNRMVSVLFGREEVSEGTSREEALDIYLASLNASPSNAPSTLMRHADNTLRAARKVAERGRMAATAINPSADDIAVLEEAIGDVRASRDMYIAALKRLKSDGHIVPDGDVAELQAAFSQTIRDIGSTADMVAARSMDRHQASELASSETSNQ</sequence>
<dbReference type="Proteomes" id="UP000818603">
    <property type="component" value="Unassembled WGS sequence"/>
</dbReference>
<evidence type="ECO:0000313" key="1">
    <source>
        <dbReference type="EMBL" id="GGH96630.1"/>
    </source>
</evidence>
<name>A0A8J3EPD2_9PROT</name>
<dbReference type="AlphaFoldDB" id="A0A8J3EPD2"/>
<dbReference type="RefSeq" id="WP_155139089.1">
    <property type="nucleotide sequence ID" value="NZ_BMGZ01000001.1"/>
</dbReference>
<dbReference type="EMBL" id="BMGZ01000001">
    <property type="protein sequence ID" value="GGH96630.1"/>
    <property type="molecule type" value="Genomic_DNA"/>
</dbReference>
<gene>
    <name evidence="2" type="ORF">FF098_007940</name>
    <name evidence="1" type="ORF">GCM10011355_15980</name>
</gene>